<dbReference type="PROSITE" id="PS51257">
    <property type="entry name" value="PROKAR_LIPOPROTEIN"/>
    <property type="match status" value="1"/>
</dbReference>
<evidence type="ECO:0000256" key="1">
    <source>
        <dbReference type="SAM" id="SignalP"/>
    </source>
</evidence>
<dbReference type="SUPFAM" id="SSF53850">
    <property type="entry name" value="Periplasmic binding protein-like II"/>
    <property type="match status" value="1"/>
</dbReference>
<dbReference type="GO" id="GO:0042597">
    <property type="term" value="C:periplasmic space"/>
    <property type="evidence" value="ECO:0007669"/>
    <property type="project" value="UniProtKB-ARBA"/>
</dbReference>
<feature type="domain" description="Solute-binding protein family 5" evidence="2">
    <location>
        <begin position="82"/>
        <end position="413"/>
    </location>
</feature>
<dbReference type="Proteomes" id="UP000824005">
    <property type="component" value="Unassembled WGS sequence"/>
</dbReference>
<protein>
    <submittedName>
        <fullName evidence="3">ABC transporter substrate-binding protein</fullName>
    </submittedName>
</protein>
<gene>
    <name evidence="3" type="ORF">H9830_13490</name>
</gene>
<dbReference type="PIRSF" id="PIRSF002741">
    <property type="entry name" value="MppA"/>
    <property type="match status" value="1"/>
</dbReference>
<dbReference type="Gene3D" id="3.10.105.10">
    <property type="entry name" value="Dipeptide-binding Protein, Domain 3"/>
    <property type="match status" value="1"/>
</dbReference>
<evidence type="ECO:0000259" key="2">
    <source>
        <dbReference type="Pfam" id="PF00496"/>
    </source>
</evidence>
<keyword evidence="1" id="KW-0732">Signal</keyword>
<evidence type="ECO:0000313" key="3">
    <source>
        <dbReference type="EMBL" id="HIY67277.1"/>
    </source>
</evidence>
<dbReference type="InterPro" id="IPR030678">
    <property type="entry name" value="Peptide/Ni-bd"/>
</dbReference>
<dbReference type="PANTHER" id="PTHR30290">
    <property type="entry name" value="PERIPLASMIC BINDING COMPONENT OF ABC TRANSPORTER"/>
    <property type="match status" value="1"/>
</dbReference>
<dbReference type="GO" id="GO:0043190">
    <property type="term" value="C:ATP-binding cassette (ABC) transporter complex"/>
    <property type="evidence" value="ECO:0007669"/>
    <property type="project" value="InterPro"/>
</dbReference>
<accession>A0A9D2CAF9</accession>
<dbReference type="GO" id="GO:0015833">
    <property type="term" value="P:peptide transport"/>
    <property type="evidence" value="ECO:0007669"/>
    <property type="project" value="TreeGrafter"/>
</dbReference>
<feature type="signal peptide" evidence="1">
    <location>
        <begin position="1"/>
        <end position="27"/>
    </location>
</feature>
<organism evidence="3 4">
    <name type="scientific">Candidatus Agrococcus pullicola</name>
    <dbReference type="NCBI Taxonomy" id="2838429"/>
    <lineage>
        <taxon>Bacteria</taxon>
        <taxon>Bacillati</taxon>
        <taxon>Actinomycetota</taxon>
        <taxon>Actinomycetes</taxon>
        <taxon>Micrococcales</taxon>
        <taxon>Microbacteriaceae</taxon>
        <taxon>Agrococcus</taxon>
    </lineage>
</organism>
<dbReference type="InterPro" id="IPR000914">
    <property type="entry name" value="SBP_5_dom"/>
</dbReference>
<evidence type="ECO:0000313" key="4">
    <source>
        <dbReference type="Proteomes" id="UP000824005"/>
    </source>
</evidence>
<feature type="chain" id="PRO_5038975949" evidence="1">
    <location>
        <begin position="28"/>
        <end position="512"/>
    </location>
</feature>
<dbReference type="Pfam" id="PF00496">
    <property type="entry name" value="SBP_bac_5"/>
    <property type="match status" value="1"/>
</dbReference>
<dbReference type="AlphaFoldDB" id="A0A9D2CAF9"/>
<dbReference type="Gene3D" id="3.40.190.10">
    <property type="entry name" value="Periplasmic binding protein-like II"/>
    <property type="match status" value="1"/>
</dbReference>
<dbReference type="GO" id="GO:1904680">
    <property type="term" value="F:peptide transmembrane transporter activity"/>
    <property type="evidence" value="ECO:0007669"/>
    <property type="project" value="TreeGrafter"/>
</dbReference>
<name>A0A9D2CAF9_9MICO</name>
<dbReference type="InterPro" id="IPR039424">
    <property type="entry name" value="SBP_5"/>
</dbReference>
<comment type="caution">
    <text evidence="3">The sequence shown here is derived from an EMBL/GenBank/DDBJ whole genome shotgun (WGS) entry which is preliminary data.</text>
</comment>
<proteinExistence type="predicted"/>
<dbReference type="EMBL" id="DXDC01000408">
    <property type="protein sequence ID" value="HIY67277.1"/>
    <property type="molecule type" value="Genomic_DNA"/>
</dbReference>
<sequence>MRVTRFITLAGATAATALVLASCSADGTDSGGSAEGSSSALTIGSLQEPTSWDPAQANEGHLAPIYQALYDPLIKREPDGTLSPMLATEWETSEDGLSLRFTLRTDVTFSDGTPFNAEAVKVNMEHFVEANGPMAGNYSTVDSVEVVDDETVVFHLSSPDPELIYSLSNAGGYMASPAAIEDGTVGDDPVGSGPYLLDKSSSVVGSNISYERNPDYWGEELPYDEVEFKILTDETARLNALTSGQIDVASLNRAASAVQADGAGLNTEADFSVNWGGLLFFDRSGELQPEFEDPRVREALAIAIDSDALIEAGWEGRGNETAQVWGSDTEAYDESLDDAYAYDPERASELLAEAGAEDLSITLPLSPVFEPVVYDAIIQNWQDIGVTVERHQWGPGEAIPSMQQGEFPVAFMTLAQRSDWGTVKFLIAEDAPWNSLESTDPELQELIDAYPTAPEDEQPEIARAMNEWIVDNFWFAPIMHPDTFIYWSDGVDVEVQVQQAVPSIYNYAPSGS</sequence>
<reference evidence="3" key="1">
    <citation type="journal article" date="2021" name="PeerJ">
        <title>Extensive microbial diversity within the chicken gut microbiome revealed by metagenomics and culture.</title>
        <authorList>
            <person name="Gilroy R."/>
            <person name="Ravi A."/>
            <person name="Getino M."/>
            <person name="Pursley I."/>
            <person name="Horton D.L."/>
            <person name="Alikhan N.F."/>
            <person name="Baker D."/>
            <person name="Gharbi K."/>
            <person name="Hall N."/>
            <person name="Watson M."/>
            <person name="Adriaenssens E.M."/>
            <person name="Foster-Nyarko E."/>
            <person name="Jarju S."/>
            <person name="Secka A."/>
            <person name="Antonio M."/>
            <person name="Oren A."/>
            <person name="Chaudhuri R.R."/>
            <person name="La Ragione R."/>
            <person name="Hildebrand F."/>
            <person name="Pallen M.J."/>
        </authorList>
    </citation>
    <scope>NUCLEOTIDE SEQUENCE</scope>
    <source>
        <strain evidence="3">ChiGjej1B1-98</strain>
    </source>
</reference>
<reference evidence="3" key="2">
    <citation type="submission" date="2021-04" db="EMBL/GenBank/DDBJ databases">
        <authorList>
            <person name="Gilroy R."/>
        </authorList>
    </citation>
    <scope>NUCLEOTIDE SEQUENCE</scope>
    <source>
        <strain evidence="3">ChiGjej1B1-98</strain>
    </source>
</reference>